<gene>
    <name evidence="1" type="ORF">SH580_17225</name>
</gene>
<proteinExistence type="predicted"/>
<evidence type="ECO:0000313" key="2">
    <source>
        <dbReference type="Proteomes" id="UP001324993"/>
    </source>
</evidence>
<dbReference type="RefSeq" id="WP_319832059.1">
    <property type="nucleotide sequence ID" value="NZ_CP138858.1"/>
</dbReference>
<dbReference type="EMBL" id="CP138858">
    <property type="protein sequence ID" value="WPJ95166.1"/>
    <property type="molecule type" value="Genomic_DNA"/>
</dbReference>
<reference evidence="1 2" key="1">
    <citation type="submission" date="2023-11" db="EMBL/GenBank/DDBJ databases">
        <title>Coraliomargarita sp. nov., isolated from marine algae.</title>
        <authorList>
            <person name="Lee J.K."/>
            <person name="Baek J.H."/>
            <person name="Kim J.M."/>
            <person name="Choi D.G."/>
            <person name="Jeon C.O."/>
        </authorList>
    </citation>
    <scope>NUCLEOTIDE SEQUENCE [LARGE SCALE GENOMIC DNA]</scope>
    <source>
        <strain evidence="1 2">J2-16</strain>
    </source>
</reference>
<accession>A0ABZ0RJ15</accession>
<protein>
    <recommendedName>
        <fullName evidence="3">Flp pilus-assembly TadG-like N-terminal domain-containing protein</fullName>
    </recommendedName>
</protein>
<evidence type="ECO:0000313" key="1">
    <source>
        <dbReference type="EMBL" id="WPJ95166.1"/>
    </source>
</evidence>
<sequence length="1147" mass="124740">MSLHRHITSLPSREDGFALVIALSLMAFVLLLLLSISTLVSVDAAVAKSSLSQLAAQQNARLASYMALGDLMKFAGADQRSTARADIVSDTAPYWTGVWSTDPMPDGSASEDTIAEMKERTALKWLVSLANDGGSTLLDAYANPDLDTIAAGAVVLSANDEHPVILPTERIAGKNTDTGGYAFWVSDEGVKASVSLDPDSSSNRDYNLDVRNPSVMELSAIKEFGDLMDADRREQDLEALARSPNLASIPAALNVDQALIQKYQHDLTSVAYSLPVNVRDGGLKKDLSAAFSDATSWSQLLAYHGDDQVFAPMGGTANQMDPGGPMWEQLRSYYQYRAAGDGTIHSQEQLDDQSGVYPVITHFSLHHHIIFYDAGGGHYRPRLCIMPIFVLWNPYNKPIAAENYYLKITDNTIVSNKDSLTMNIQPRVFLDGDDGAADTTTYVSGNNTLGFKQGALFPHTSEAPYLFQINSSGIEPGQALIFSAGENIQAYPADPTQPALLSPGYAEGYYYYKDAVDTMDMNGVLAGTAEITYFALYMNSANFLRVRLAQGSLANVENEVLLQFVGGQNSFVAGSGPSIQAPVKWAGSASQLISAADADEALISGHPALASPRAFPASGAYMHLKMAQNYAEVNNNDDLTTSQREVMPYIKYVANANPRAHRSSKGVLEQANYGNNNGSDMAFNPTYFGNSEMNHVTNLLPANHSYYTFNSGQIEINLGYSDDPSNVYGSGWVLYEIPDDESSFLSIADLSGANLSQPFINPTAFYKNPLKTYNIQNLWPAYSIGNSLQDPRIPAGKVAQDTWPSESGNTSGYYHYDTSYLMNEALWDCYFFSAYDVAPTVSKSLNYRYATTDDFVFNFDSSASGVMIHGGFNVNSTSVEAWKVFLSSVAGVSVEYADATYEGHDKTAFLRVATPINGPTPSARDHLTDEVYNGFLTLESADIESLAAAIVDQVKARGPFVSLSHFINRVLDDTDYRSSKESAYASSGDSGKRAMMVGALQAAIDLSEVNEHTADGAHRFNDSNYELHDYDLSRFYGELNVEASLGDRAAANPGYLTQLDLLDSIGALISVRSDTFKIYAYGESLNSVTGHIDAIARCVVTVQRTADFVDDSHGNFPHSSLDTVSAVNQTFGRGFRIIDFQWLDTSI</sequence>
<name>A0ABZ0RJ15_9BACT</name>
<evidence type="ECO:0008006" key="3">
    <source>
        <dbReference type="Google" id="ProtNLM"/>
    </source>
</evidence>
<organism evidence="1 2">
    <name type="scientific">Coraliomargarita algicola</name>
    <dbReference type="NCBI Taxonomy" id="3092156"/>
    <lineage>
        <taxon>Bacteria</taxon>
        <taxon>Pseudomonadati</taxon>
        <taxon>Verrucomicrobiota</taxon>
        <taxon>Opitutia</taxon>
        <taxon>Puniceicoccales</taxon>
        <taxon>Coraliomargaritaceae</taxon>
        <taxon>Coraliomargarita</taxon>
    </lineage>
</organism>
<dbReference type="Proteomes" id="UP001324993">
    <property type="component" value="Chromosome"/>
</dbReference>
<keyword evidence="2" id="KW-1185">Reference proteome</keyword>